<evidence type="ECO:0000256" key="8">
    <source>
        <dbReference type="PIRSR" id="PIRSR001084-2"/>
    </source>
</evidence>
<evidence type="ECO:0000256" key="1">
    <source>
        <dbReference type="ARBA" id="ARBA00001412"/>
    </source>
</evidence>
<evidence type="ECO:0000259" key="12">
    <source>
        <dbReference type="Pfam" id="PF08533"/>
    </source>
</evidence>
<feature type="domain" description="Beta-galactosidase trimerisation" evidence="11">
    <location>
        <begin position="401"/>
        <end position="607"/>
    </location>
</feature>
<dbReference type="GO" id="GO:0046872">
    <property type="term" value="F:metal ion binding"/>
    <property type="evidence" value="ECO:0007669"/>
    <property type="project" value="UniProtKB-KW"/>
</dbReference>
<dbReference type="EC" id="3.2.1.23" evidence="3 6"/>
<feature type="binding site" evidence="8">
    <location>
        <position position="319"/>
    </location>
    <ligand>
        <name>substrate</name>
    </ligand>
</feature>
<dbReference type="Pfam" id="PF08533">
    <property type="entry name" value="Glyco_hydro_42C"/>
    <property type="match status" value="1"/>
</dbReference>
<feature type="binding site" evidence="9">
    <location>
        <position position="159"/>
    </location>
    <ligand>
        <name>Zn(2+)</name>
        <dbReference type="ChEBI" id="CHEBI:29105"/>
    </ligand>
</feature>
<evidence type="ECO:0000256" key="9">
    <source>
        <dbReference type="PIRSR" id="PIRSR001084-3"/>
    </source>
</evidence>
<protein>
    <recommendedName>
        <fullName evidence="3 6">Beta-galactosidase</fullName>
        <shortName evidence="6">Beta-gal</shortName>
        <ecNumber evidence="3 6">3.2.1.23</ecNumber>
    </recommendedName>
</protein>
<dbReference type="GO" id="GO:0004565">
    <property type="term" value="F:beta-galactosidase activity"/>
    <property type="evidence" value="ECO:0007669"/>
    <property type="project" value="UniProtKB-EC"/>
</dbReference>
<gene>
    <name evidence="13" type="ORF">IAB44_11770</name>
</gene>
<evidence type="ECO:0000256" key="7">
    <source>
        <dbReference type="PIRSR" id="PIRSR001084-1"/>
    </source>
</evidence>
<feature type="domain" description="Beta-galactosidase C-terminal" evidence="12">
    <location>
        <begin position="616"/>
        <end position="668"/>
    </location>
</feature>
<feature type="binding site" evidence="9">
    <location>
        <position position="117"/>
    </location>
    <ligand>
        <name>Zn(2+)</name>
        <dbReference type="ChEBI" id="CHEBI:29105"/>
    </ligand>
</feature>
<feature type="binding site" evidence="8">
    <location>
        <position position="113"/>
    </location>
    <ligand>
        <name>substrate</name>
    </ligand>
</feature>
<dbReference type="PANTHER" id="PTHR36447">
    <property type="entry name" value="BETA-GALACTOSIDASE GANA"/>
    <property type="match status" value="1"/>
</dbReference>
<evidence type="ECO:0000313" key="14">
    <source>
        <dbReference type="Proteomes" id="UP000823935"/>
    </source>
</evidence>
<feature type="binding site" evidence="8">
    <location>
        <position position="151"/>
    </location>
    <ligand>
        <name>substrate</name>
    </ligand>
</feature>
<organism evidence="13 14">
    <name type="scientific">Candidatus Limivivens intestinipullorum</name>
    <dbReference type="NCBI Taxonomy" id="2840858"/>
    <lineage>
        <taxon>Bacteria</taxon>
        <taxon>Bacillati</taxon>
        <taxon>Bacillota</taxon>
        <taxon>Clostridia</taxon>
        <taxon>Lachnospirales</taxon>
        <taxon>Lachnospiraceae</taxon>
        <taxon>Lachnospiraceae incertae sedis</taxon>
        <taxon>Candidatus Limivivens</taxon>
    </lineage>
</organism>
<dbReference type="SUPFAM" id="SSF52317">
    <property type="entry name" value="Class I glutamine amidotransferase-like"/>
    <property type="match status" value="1"/>
</dbReference>
<dbReference type="Pfam" id="PF02449">
    <property type="entry name" value="Glyco_hydro_42"/>
    <property type="match status" value="1"/>
</dbReference>
<dbReference type="InterPro" id="IPR013780">
    <property type="entry name" value="Glyco_hydro_b"/>
</dbReference>
<feature type="binding site" evidence="9">
    <location>
        <position position="162"/>
    </location>
    <ligand>
        <name>Zn(2+)</name>
        <dbReference type="ChEBI" id="CHEBI:29105"/>
    </ligand>
</feature>
<dbReference type="PANTHER" id="PTHR36447:SF1">
    <property type="entry name" value="BETA-GALACTOSIDASE GANA"/>
    <property type="match status" value="1"/>
</dbReference>
<comment type="caution">
    <text evidence="13">The sequence shown here is derived from an EMBL/GenBank/DDBJ whole genome shotgun (WGS) entry which is preliminary data.</text>
</comment>
<feature type="active site" description="Nucleophile" evidence="7">
    <location>
        <position position="311"/>
    </location>
</feature>
<feature type="active site" description="Proton donor" evidence="7">
    <location>
        <position position="152"/>
    </location>
</feature>
<dbReference type="SUPFAM" id="SSF51445">
    <property type="entry name" value="(Trans)glycosidases"/>
    <property type="match status" value="1"/>
</dbReference>
<dbReference type="InterPro" id="IPR013529">
    <property type="entry name" value="Glyco_hydro_42_N"/>
</dbReference>
<reference evidence="13" key="1">
    <citation type="submission" date="2020-10" db="EMBL/GenBank/DDBJ databases">
        <authorList>
            <person name="Gilroy R."/>
        </authorList>
    </citation>
    <scope>NUCLEOTIDE SEQUENCE</scope>
    <source>
        <strain evidence="13">CHK190-19873</strain>
    </source>
</reference>
<proteinExistence type="inferred from homology"/>
<evidence type="ECO:0000256" key="3">
    <source>
        <dbReference type="ARBA" id="ARBA00012756"/>
    </source>
</evidence>
<dbReference type="Gene3D" id="3.40.50.880">
    <property type="match status" value="1"/>
</dbReference>
<comment type="catalytic activity">
    <reaction evidence="1 6">
        <text>Hydrolysis of terminal non-reducing beta-D-galactose residues in beta-D-galactosides.</text>
        <dbReference type="EC" id="3.2.1.23"/>
    </reaction>
</comment>
<dbReference type="InterPro" id="IPR013738">
    <property type="entry name" value="Beta_galactosidase_Trimer"/>
</dbReference>
<feature type="domain" description="Glycoside hydrolase family 42 N-terminal" evidence="10">
    <location>
        <begin position="14"/>
        <end position="390"/>
    </location>
</feature>
<evidence type="ECO:0000256" key="6">
    <source>
        <dbReference type="PIRNR" id="PIRNR001084"/>
    </source>
</evidence>
<dbReference type="InterPro" id="IPR003476">
    <property type="entry name" value="Glyco_hydro_42"/>
</dbReference>
<dbReference type="InterPro" id="IPR029062">
    <property type="entry name" value="Class_I_gatase-like"/>
</dbReference>
<evidence type="ECO:0000256" key="5">
    <source>
        <dbReference type="ARBA" id="ARBA00023295"/>
    </source>
</evidence>
<keyword evidence="4 6" id="KW-0378">Hydrolase</keyword>
<dbReference type="Pfam" id="PF08532">
    <property type="entry name" value="Glyco_hydro_42M"/>
    <property type="match status" value="1"/>
</dbReference>
<dbReference type="PIRSF" id="PIRSF001084">
    <property type="entry name" value="B-galactosidase"/>
    <property type="match status" value="1"/>
</dbReference>
<dbReference type="CDD" id="cd03143">
    <property type="entry name" value="A4_beta-galactosidase_middle_domain"/>
    <property type="match status" value="1"/>
</dbReference>
<sequence length="672" mass="76915">MIDLKNKGLLHGGDYNPEQWLDRPDILAEDIRMMKKAGVNVVTLGVFSWSVLEPREGEYHFDWLQDIMDRLWENGIHTILATPSGAKPVWLDETYPEALRMDEWGRVRHHGVRHNHCPSSPAYRKKVEEMDTRLAEQFGNHPGLLLWHISNELGGSCYCPLCQKRFQTYLEKKFDGDIEKLNHAWWTTFWSHQYQRFDQVEPPFANGETSIMGLNLEWKRFTTWNMTDYMKSEIQTLRRLTPKIPVTTNFMKLYPGLDYRMMAKELDVISWDSYPRYHNDYESLYDTCMENAFDHAVMRGMSKGRPFLLMESVPGAVNWHAFNKMKRPRMHKLAALQAVACGSDSVQYFQWRKSRGSFEQYHGAVVDHLGRDDTRIFLETQETGEMLKKLERVSHSLVKPKAAVLFDWDNRWAIQDMKGLSQEKKQYEQTCMTMYRLLAELGVEAEIVSRDDSLEAYAFVAAPMLYLLGDGTAGRLADYVDKGGHLLATYLTGYVDKDTLCWLGGFPGDGLTELFGLYSEEIDSLYPGDKNYVKFDDESIGEVRDFAELLRVKDAEILGTFTEDYIKGLPAVTRKQRGTGAAWYVGARLDDASLKGLLEKICREAGLSADPLPSNVERHVREDDRFRYTFYLNYGSAPAAVKASGTNLLTGAQAEAKAVIPPMDGAVFAKSI</sequence>
<dbReference type="EMBL" id="DVIQ01000073">
    <property type="protein sequence ID" value="HIS32202.1"/>
    <property type="molecule type" value="Genomic_DNA"/>
</dbReference>
<evidence type="ECO:0000256" key="4">
    <source>
        <dbReference type="ARBA" id="ARBA00022801"/>
    </source>
</evidence>
<dbReference type="GO" id="GO:0009341">
    <property type="term" value="C:beta-galactosidase complex"/>
    <property type="evidence" value="ECO:0007669"/>
    <property type="project" value="InterPro"/>
</dbReference>
<comment type="similarity">
    <text evidence="2 6">Belongs to the glycosyl hydrolase 42 family.</text>
</comment>
<evidence type="ECO:0000259" key="11">
    <source>
        <dbReference type="Pfam" id="PF08532"/>
    </source>
</evidence>
<keyword evidence="5 6" id="KW-0326">Glycosidase</keyword>
<dbReference type="InterPro" id="IPR017853">
    <property type="entry name" value="GH"/>
</dbReference>
<keyword evidence="9" id="KW-0862">Zinc</keyword>
<evidence type="ECO:0000259" key="10">
    <source>
        <dbReference type="Pfam" id="PF02449"/>
    </source>
</evidence>
<dbReference type="Gene3D" id="2.60.40.1180">
    <property type="entry name" value="Golgi alpha-mannosidase II"/>
    <property type="match status" value="1"/>
</dbReference>
<feature type="binding site" evidence="9">
    <location>
        <position position="157"/>
    </location>
    <ligand>
        <name>Zn(2+)</name>
        <dbReference type="ChEBI" id="CHEBI:29105"/>
    </ligand>
</feature>
<dbReference type="InterPro" id="IPR013739">
    <property type="entry name" value="Beta_galactosidase_C"/>
</dbReference>
<name>A0A9D1ETY2_9FIRM</name>
<dbReference type="Proteomes" id="UP000823935">
    <property type="component" value="Unassembled WGS sequence"/>
</dbReference>
<accession>A0A9D1ETY2</accession>
<dbReference type="AlphaFoldDB" id="A0A9D1ETY2"/>
<dbReference type="GO" id="GO:0006012">
    <property type="term" value="P:galactose metabolic process"/>
    <property type="evidence" value="ECO:0007669"/>
    <property type="project" value="InterPro"/>
</dbReference>
<reference evidence="13" key="2">
    <citation type="journal article" date="2021" name="PeerJ">
        <title>Extensive microbial diversity within the chicken gut microbiome revealed by metagenomics and culture.</title>
        <authorList>
            <person name="Gilroy R."/>
            <person name="Ravi A."/>
            <person name="Getino M."/>
            <person name="Pursley I."/>
            <person name="Horton D.L."/>
            <person name="Alikhan N.F."/>
            <person name="Baker D."/>
            <person name="Gharbi K."/>
            <person name="Hall N."/>
            <person name="Watson M."/>
            <person name="Adriaenssens E.M."/>
            <person name="Foster-Nyarko E."/>
            <person name="Jarju S."/>
            <person name="Secka A."/>
            <person name="Antonio M."/>
            <person name="Oren A."/>
            <person name="Chaudhuri R.R."/>
            <person name="La Ragione R."/>
            <person name="Hildebrand F."/>
            <person name="Pallen M.J."/>
        </authorList>
    </citation>
    <scope>NUCLEOTIDE SEQUENCE</scope>
    <source>
        <strain evidence="13">CHK190-19873</strain>
    </source>
</reference>
<dbReference type="Gene3D" id="3.20.20.80">
    <property type="entry name" value="Glycosidases"/>
    <property type="match status" value="1"/>
</dbReference>
<evidence type="ECO:0000256" key="2">
    <source>
        <dbReference type="ARBA" id="ARBA00005940"/>
    </source>
</evidence>
<keyword evidence="9" id="KW-0479">Metal-binding</keyword>
<evidence type="ECO:0000313" key="13">
    <source>
        <dbReference type="EMBL" id="HIS32202.1"/>
    </source>
</evidence>